<protein>
    <submittedName>
        <fullName evidence="2">Uncharacterized protein</fullName>
    </submittedName>
</protein>
<dbReference type="Proteomes" id="UP000007799">
    <property type="component" value="Unassembled WGS sequence"/>
</dbReference>
<dbReference type="AlphaFoldDB" id="F2ULT9"/>
<reference evidence="2" key="1">
    <citation type="submission" date="2009-08" db="EMBL/GenBank/DDBJ databases">
        <title>Annotation of Salpingoeca rosetta.</title>
        <authorList>
            <consortium name="The Broad Institute Genome Sequencing Platform"/>
            <person name="Russ C."/>
            <person name="Cuomo C."/>
            <person name="Burger G."/>
            <person name="Gray M.W."/>
            <person name="Holland P.W.H."/>
            <person name="King N."/>
            <person name="Lang F.B.F."/>
            <person name="Roger A.J."/>
            <person name="Ruiz-Trillo I."/>
            <person name="Young S.K."/>
            <person name="Zeng Q."/>
            <person name="Gargeya S."/>
            <person name="Alvarado L."/>
            <person name="Berlin A."/>
            <person name="Chapman S.B."/>
            <person name="Chen Z."/>
            <person name="Freedman E."/>
            <person name="Gellesch M."/>
            <person name="Goldberg J."/>
            <person name="Griggs A."/>
            <person name="Gujja S."/>
            <person name="Heilman E."/>
            <person name="Heiman D."/>
            <person name="Howarth C."/>
            <person name="Mehta T."/>
            <person name="Neiman D."/>
            <person name="Pearson M."/>
            <person name="Roberts A."/>
            <person name="Saif S."/>
            <person name="Shea T."/>
            <person name="Shenoy N."/>
            <person name="Sisk P."/>
            <person name="Stolte C."/>
            <person name="Sykes S."/>
            <person name="White J."/>
            <person name="Yandava C."/>
            <person name="Haas B."/>
            <person name="Nusbaum C."/>
            <person name="Birren B."/>
        </authorList>
    </citation>
    <scope>NUCLEOTIDE SEQUENCE [LARGE SCALE GENOMIC DNA]</scope>
    <source>
        <strain evidence="2">ATCC 50818</strain>
    </source>
</reference>
<keyword evidence="3" id="KW-1185">Reference proteome</keyword>
<dbReference type="EMBL" id="GL832981">
    <property type="protein sequence ID" value="EGD78088.1"/>
    <property type="molecule type" value="Genomic_DNA"/>
</dbReference>
<accession>F2ULT9</accession>
<dbReference type="KEGG" id="sre:PTSG_08966"/>
<feature type="compositionally biased region" description="Basic and acidic residues" evidence="1">
    <location>
        <begin position="151"/>
        <end position="166"/>
    </location>
</feature>
<proteinExistence type="predicted"/>
<gene>
    <name evidence="2" type="ORF">PTSG_08966</name>
</gene>
<feature type="region of interest" description="Disordered" evidence="1">
    <location>
        <begin position="818"/>
        <end position="856"/>
    </location>
</feature>
<feature type="compositionally biased region" description="Acidic residues" evidence="1">
    <location>
        <begin position="134"/>
        <end position="150"/>
    </location>
</feature>
<sequence>MTSQPSSVPSTDINTSAAPGGLGVHEWACVAQHLLAQQFARINQDREGFDDGEGYCVGRALQEDDVDADLLSARERDGARAVLNLMLSCRTLYNELPWALPKWYLAHLVRTDMLGQRHTCYVSGAWLDTFQWEEEEPQQEEQEEEGGEENDGGKDSDNRREDDKGTKGSTGDPLACDGACGLADPRAATHSISAPPSRNSSSSSMHAWLEDRFLVHSWLGATWVSTCQFLAFSPRTPKFMQAFGRYGRITFRGLSTADIFLWTDGTAQLPRPQHGDENGDGNGDGQLGEGDNGLGDCGTPANNGDERTEEEPLQTFRHKNPAMRPALFMAQAGVEDQASLNEVMRRIETLQEQHKCTCDRLFLCTHGPLDHVRVRDARHVHIECADDAVIDSVELHNVVELHWHLAADQRYLRGTLDNVRKVKVFGDEEQSISDINALANVSDVTLMRLDNVSAGPLAHARRVVLYQVELASGAVCLQDVDHLELHRCQGIDSDFTCNARAFKLDGGMQLNIKLPHATRVHLSNTDTTHLDLGFEALDVLALHRCDQLQTLPAFGRVDVLSLSFVTGLDAALLRSLNGRVRTLIINAAHDPTFDLSLLENVSADVRVEVAADGCNIRRPLPACVQAVNVDTLSAQHVPDVAVASRLQVAFETAHNKLAQPTMALLCNHEHVQMYGCAMEGQVHGVGQLGLCGCEGAVSVQGADFVKVDEGALTLTLADVRRARLIAIEHVRVPSTSNVTTCVLDGCQIEDWSGFAGVRRLIVNACVFDNVDTLPLTAAPFTFQMRGECKTITTNKVWPEFTVIFQEGDDADDVRRELNESAVDDEEGDVHDGEEEEEGNGEGRLVYVDDDDERVEE</sequence>
<evidence type="ECO:0000313" key="2">
    <source>
        <dbReference type="EMBL" id="EGD78088.1"/>
    </source>
</evidence>
<evidence type="ECO:0000313" key="3">
    <source>
        <dbReference type="Proteomes" id="UP000007799"/>
    </source>
</evidence>
<feature type="compositionally biased region" description="Acidic residues" evidence="1">
    <location>
        <begin position="847"/>
        <end position="856"/>
    </location>
</feature>
<dbReference type="RefSeq" id="XP_004989764.1">
    <property type="nucleotide sequence ID" value="XM_004989707.1"/>
</dbReference>
<dbReference type="GeneID" id="16070318"/>
<feature type="region of interest" description="Disordered" evidence="1">
    <location>
        <begin position="267"/>
        <end position="312"/>
    </location>
</feature>
<feature type="compositionally biased region" description="Gly residues" evidence="1">
    <location>
        <begin position="280"/>
        <end position="296"/>
    </location>
</feature>
<feature type="region of interest" description="Disordered" evidence="1">
    <location>
        <begin position="134"/>
        <end position="175"/>
    </location>
</feature>
<feature type="compositionally biased region" description="Acidic residues" evidence="1">
    <location>
        <begin position="821"/>
        <end position="839"/>
    </location>
</feature>
<evidence type="ECO:0000256" key="1">
    <source>
        <dbReference type="SAM" id="MobiDB-lite"/>
    </source>
</evidence>
<organism evidence="3">
    <name type="scientific">Salpingoeca rosetta (strain ATCC 50818 / BSB-021)</name>
    <dbReference type="NCBI Taxonomy" id="946362"/>
    <lineage>
        <taxon>Eukaryota</taxon>
        <taxon>Choanoflagellata</taxon>
        <taxon>Craspedida</taxon>
        <taxon>Salpingoecidae</taxon>
        <taxon>Salpingoeca</taxon>
    </lineage>
</organism>
<name>F2ULT9_SALR5</name>
<dbReference type="eggNOG" id="ENOG502S13E">
    <property type="taxonomic scope" value="Eukaryota"/>
</dbReference>
<dbReference type="InParanoid" id="F2ULT9"/>